<keyword evidence="1" id="KW-0812">Transmembrane</keyword>
<dbReference type="eggNOG" id="ENOG5032U3X">
    <property type="taxonomic scope" value="Bacteria"/>
</dbReference>
<dbReference type="EMBL" id="CP000628">
    <property type="protein sequence ID" value="ACM24983.1"/>
    <property type="molecule type" value="Genomic_DNA"/>
</dbReference>
<dbReference type="STRING" id="311403.Arad_0245"/>
<dbReference type="KEGG" id="ara:Arad_0245"/>
<keyword evidence="1" id="KW-1133">Transmembrane helix</keyword>
<sequence>MTRSMHPAHGFMRGKCLTGCGALLWLICLMALGWPISVAAHGGGSSGSQAGIPIPSLTHGEMAVIDPYYRRIVALAAAATDTDETFRRVLNFAQIQRSYCLWGVMPGGISDEESPFNECSHAYLAAAKAVLLRMRTMKDEMVAAGDLVSEIDADLVRNNLSLILCRFSGESFNTADLIRPRLSDIVVHAKSLATILLALLAMAVGMWWTARALRTKPLTTK</sequence>
<accession>B9JGY7</accession>
<evidence type="ECO:0000313" key="2">
    <source>
        <dbReference type="EMBL" id="ACM24983.1"/>
    </source>
</evidence>
<evidence type="ECO:0008006" key="4">
    <source>
        <dbReference type="Google" id="ProtNLM"/>
    </source>
</evidence>
<reference evidence="2 3" key="1">
    <citation type="journal article" date="2009" name="J. Bacteriol.">
        <title>Genome sequences of three Agrobacterium biovars help elucidate the evolution of multichromosome genomes in bacteria.</title>
        <authorList>
            <person name="Slater S.C."/>
            <person name="Goldman B.S."/>
            <person name="Goodner B."/>
            <person name="Setubal J.C."/>
            <person name="Farrand S.K."/>
            <person name="Nester E.W."/>
            <person name="Burr T.J."/>
            <person name="Banta L."/>
            <person name="Dickerman A.W."/>
            <person name="Paulsen I."/>
            <person name="Otten L."/>
            <person name="Suen G."/>
            <person name="Welch R."/>
            <person name="Almeida N.F."/>
            <person name="Arnold F."/>
            <person name="Burton O.T."/>
            <person name="Du Z."/>
            <person name="Ewing A."/>
            <person name="Godsy E."/>
            <person name="Heisel S."/>
            <person name="Houmiel K.L."/>
            <person name="Jhaveri J."/>
            <person name="Lu J."/>
            <person name="Miller N.M."/>
            <person name="Norton S."/>
            <person name="Chen Q."/>
            <person name="Phoolcharoen W."/>
            <person name="Ohlin V."/>
            <person name="Ondrusek D."/>
            <person name="Pride N."/>
            <person name="Stricklin S.L."/>
            <person name="Sun J."/>
            <person name="Wheeler C."/>
            <person name="Wilson L."/>
            <person name="Zhu H."/>
            <person name="Wood D.W."/>
        </authorList>
    </citation>
    <scope>NUCLEOTIDE SEQUENCE [LARGE SCALE GENOMIC DNA]</scope>
    <source>
        <strain evidence="3">K84 / ATCC BAA-868</strain>
    </source>
</reference>
<keyword evidence="1" id="KW-0472">Membrane</keyword>
<feature type="transmembrane region" description="Helical" evidence="1">
    <location>
        <begin position="191"/>
        <end position="210"/>
    </location>
</feature>
<organism evidence="2 3">
    <name type="scientific">Rhizobium rhizogenes (strain K84 / ATCC BAA-868)</name>
    <name type="common">Agrobacterium radiobacter</name>
    <dbReference type="NCBI Taxonomy" id="311403"/>
    <lineage>
        <taxon>Bacteria</taxon>
        <taxon>Pseudomonadati</taxon>
        <taxon>Pseudomonadota</taxon>
        <taxon>Alphaproteobacteria</taxon>
        <taxon>Hyphomicrobiales</taxon>
        <taxon>Rhizobiaceae</taxon>
        <taxon>Rhizobium/Agrobacterium group</taxon>
        <taxon>Rhizobium</taxon>
    </lineage>
</organism>
<dbReference type="HOGENOM" id="CLU_1348021_0_0_5"/>
<name>B9JGY7_RHIR8</name>
<evidence type="ECO:0000313" key="3">
    <source>
        <dbReference type="Proteomes" id="UP000001600"/>
    </source>
</evidence>
<dbReference type="AlphaFoldDB" id="B9JGY7"/>
<proteinExistence type="predicted"/>
<dbReference type="Proteomes" id="UP000001600">
    <property type="component" value="Chromosome 1"/>
</dbReference>
<gene>
    <name evidence="2" type="ordered locus">Arad_0245</name>
</gene>
<dbReference type="RefSeq" id="WP_012650725.1">
    <property type="nucleotide sequence ID" value="NC_011985.1"/>
</dbReference>
<evidence type="ECO:0000256" key="1">
    <source>
        <dbReference type="SAM" id="Phobius"/>
    </source>
</evidence>
<protein>
    <recommendedName>
        <fullName evidence="4">Transmembrane protein</fullName>
    </recommendedName>
</protein>